<gene>
    <name evidence="2" type="ORF">A3B45_00210</name>
</gene>
<dbReference type="GO" id="GO:0016757">
    <property type="term" value="F:glycosyltransferase activity"/>
    <property type="evidence" value="ECO:0007669"/>
    <property type="project" value="InterPro"/>
</dbReference>
<evidence type="ECO:0000259" key="1">
    <source>
        <dbReference type="Pfam" id="PF00534"/>
    </source>
</evidence>
<reference evidence="2 3" key="1">
    <citation type="journal article" date="2016" name="Nat. Commun.">
        <title>Thousands of microbial genomes shed light on interconnected biogeochemical processes in an aquifer system.</title>
        <authorList>
            <person name="Anantharaman K."/>
            <person name="Brown C.T."/>
            <person name="Hug L.A."/>
            <person name="Sharon I."/>
            <person name="Castelle C.J."/>
            <person name="Probst A.J."/>
            <person name="Thomas B.C."/>
            <person name="Singh A."/>
            <person name="Wilkins M.J."/>
            <person name="Karaoz U."/>
            <person name="Brodie E.L."/>
            <person name="Williams K.H."/>
            <person name="Hubbard S.S."/>
            <person name="Banfield J.F."/>
        </authorList>
    </citation>
    <scope>NUCLEOTIDE SEQUENCE [LARGE SCALE GENOMIC DNA]</scope>
</reference>
<comment type="caution">
    <text evidence="2">The sequence shown here is derived from an EMBL/GenBank/DDBJ whole genome shotgun (WGS) entry which is preliminary data.</text>
</comment>
<sequence>MKITFLSRYQDKIQRGAENFVSEISERLSKNHEVNILESDGADDLPAVLAGKYDIVIPINGRFQSLKASLGRIIGKYNLLITGHSGIGRDDIWNLLVKPDVFVALTENQLRWAKKWSWGSKLVKIPNGIDLGRFTPLGKKLDLNLENPIILSVGALVWYKHHERAIKAVSKLSKGSLLIVGDGPLKTQLNQMGKSLLKNRFRIATFPYRDMPKVYRSVDLFTLPSWDREAFGLVYLEAMASGLGVVVPDDSARHEIIRDAGLFVDVADAQKYASTIEKALQTDWSKKARLQAKKFSWDKIAGQYEEVMQTLVKV</sequence>
<organism evidence="2 3">
    <name type="scientific">Candidatus Daviesbacteria bacterium RIFCSPLOWO2_01_FULL_39_12</name>
    <dbReference type="NCBI Taxonomy" id="1797785"/>
    <lineage>
        <taxon>Bacteria</taxon>
        <taxon>Candidatus Daviesiibacteriota</taxon>
    </lineage>
</organism>
<feature type="domain" description="Glycosyl transferase family 1" evidence="1">
    <location>
        <begin position="139"/>
        <end position="290"/>
    </location>
</feature>
<dbReference type="STRING" id="1797785.A3B45_00210"/>
<dbReference type="InterPro" id="IPR050194">
    <property type="entry name" value="Glycosyltransferase_grp1"/>
</dbReference>
<proteinExistence type="predicted"/>
<accession>A0A1F5KNU5</accession>
<dbReference type="Pfam" id="PF00534">
    <property type="entry name" value="Glycos_transf_1"/>
    <property type="match status" value="1"/>
</dbReference>
<evidence type="ECO:0000313" key="3">
    <source>
        <dbReference type="Proteomes" id="UP000178565"/>
    </source>
</evidence>
<dbReference type="PANTHER" id="PTHR45947:SF3">
    <property type="entry name" value="SULFOQUINOVOSYL TRANSFERASE SQD2"/>
    <property type="match status" value="1"/>
</dbReference>
<name>A0A1F5KNU5_9BACT</name>
<dbReference type="EMBL" id="MFDM01000023">
    <property type="protein sequence ID" value="OGE42617.1"/>
    <property type="molecule type" value="Genomic_DNA"/>
</dbReference>
<dbReference type="SUPFAM" id="SSF53756">
    <property type="entry name" value="UDP-Glycosyltransferase/glycogen phosphorylase"/>
    <property type="match status" value="1"/>
</dbReference>
<dbReference type="InterPro" id="IPR001296">
    <property type="entry name" value="Glyco_trans_1"/>
</dbReference>
<dbReference type="PANTHER" id="PTHR45947">
    <property type="entry name" value="SULFOQUINOVOSYL TRANSFERASE SQD2"/>
    <property type="match status" value="1"/>
</dbReference>
<dbReference type="Gene3D" id="3.40.50.2000">
    <property type="entry name" value="Glycogen Phosphorylase B"/>
    <property type="match status" value="2"/>
</dbReference>
<dbReference type="AlphaFoldDB" id="A0A1F5KNU5"/>
<dbReference type="Proteomes" id="UP000178565">
    <property type="component" value="Unassembled WGS sequence"/>
</dbReference>
<evidence type="ECO:0000313" key="2">
    <source>
        <dbReference type="EMBL" id="OGE42617.1"/>
    </source>
</evidence>
<protein>
    <recommendedName>
        <fullName evidence="1">Glycosyl transferase family 1 domain-containing protein</fullName>
    </recommendedName>
</protein>